<protein>
    <submittedName>
        <fullName evidence="1">17_t:CDS:1</fullName>
    </submittedName>
</protein>
<gene>
    <name evidence="1" type="ORF">DHETER_LOCUS2249</name>
</gene>
<dbReference type="EMBL" id="CAJVPU010001566">
    <property type="protein sequence ID" value="CAG8483866.1"/>
    <property type="molecule type" value="Genomic_DNA"/>
</dbReference>
<organism evidence="1 2">
    <name type="scientific">Dentiscutata heterogama</name>
    <dbReference type="NCBI Taxonomy" id="1316150"/>
    <lineage>
        <taxon>Eukaryota</taxon>
        <taxon>Fungi</taxon>
        <taxon>Fungi incertae sedis</taxon>
        <taxon>Mucoromycota</taxon>
        <taxon>Glomeromycotina</taxon>
        <taxon>Glomeromycetes</taxon>
        <taxon>Diversisporales</taxon>
        <taxon>Gigasporaceae</taxon>
        <taxon>Dentiscutata</taxon>
    </lineage>
</organism>
<sequence length="39" mass="4528">MKLARTEHQPKEKLLPNLAICEINKMMQTNDKTSNDTNK</sequence>
<evidence type="ECO:0000313" key="1">
    <source>
        <dbReference type="EMBL" id="CAG8483866.1"/>
    </source>
</evidence>
<accession>A0ACA9KPF4</accession>
<evidence type="ECO:0000313" key="2">
    <source>
        <dbReference type="Proteomes" id="UP000789702"/>
    </source>
</evidence>
<keyword evidence="2" id="KW-1185">Reference proteome</keyword>
<proteinExistence type="predicted"/>
<name>A0ACA9KPF4_9GLOM</name>
<dbReference type="Proteomes" id="UP000789702">
    <property type="component" value="Unassembled WGS sequence"/>
</dbReference>
<reference evidence="1" key="1">
    <citation type="submission" date="2021-06" db="EMBL/GenBank/DDBJ databases">
        <authorList>
            <person name="Kallberg Y."/>
            <person name="Tangrot J."/>
            <person name="Rosling A."/>
        </authorList>
    </citation>
    <scope>NUCLEOTIDE SEQUENCE</scope>
    <source>
        <strain evidence="1">IL203A</strain>
    </source>
</reference>
<comment type="caution">
    <text evidence="1">The sequence shown here is derived from an EMBL/GenBank/DDBJ whole genome shotgun (WGS) entry which is preliminary data.</text>
</comment>